<dbReference type="Gene3D" id="1.10.10.2170">
    <property type="match status" value="1"/>
</dbReference>
<dbReference type="Pfam" id="PF11626">
    <property type="entry name" value="Rap1_C"/>
    <property type="match status" value="1"/>
</dbReference>
<dbReference type="PANTHER" id="PTHR16466">
    <property type="entry name" value="TELOMERE REPEAT-BINDING FACTOR 2-INTERACTING PROTEIN 1"/>
    <property type="match status" value="1"/>
</dbReference>
<dbReference type="Pfam" id="PF08914">
    <property type="entry name" value="Myb_Rap1"/>
    <property type="match status" value="1"/>
</dbReference>
<feature type="region of interest" description="Disordered" evidence="9">
    <location>
        <begin position="60"/>
        <end position="90"/>
    </location>
</feature>
<proteinExistence type="inferred from homology"/>
<dbReference type="OMA" id="WKYITDS"/>
<dbReference type="GO" id="GO:0031848">
    <property type="term" value="P:protection from non-homologous end joining at telomere"/>
    <property type="evidence" value="ECO:0007669"/>
    <property type="project" value="TreeGrafter"/>
</dbReference>
<feature type="compositionally biased region" description="Acidic residues" evidence="9">
    <location>
        <begin position="536"/>
        <end position="556"/>
    </location>
</feature>
<keyword evidence="5" id="KW-0010">Activator</keyword>
<evidence type="ECO:0000256" key="9">
    <source>
        <dbReference type="SAM" id="MobiDB-lite"/>
    </source>
</evidence>
<keyword evidence="13" id="KW-1185">Reference proteome</keyword>
<dbReference type="SUPFAM" id="SSF46689">
    <property type="entry name" value="Homeodomain-like"/>
    <property type="match status" value="1"/>
</dbReference>
<dbReference type="eggNOG" id="ENOG502S85C">
    <property type="taxonomic scope" value="Eukaryota"/>
</dbReference>
<sequence length="867" mass="98282">MRLPSRSMFKDYIESNGGTVTKLDTQAHYVIADHARKDSPVGSISWKWIEDSVKKGSLEDFDKYPAGPAKQEVRPAASGQPTRKGRTKYTAEDDRILMEWCIRAERRGVLLGGNPIWHDLEKKSWKDHWAKIVSKRPRPEIPEDDEDEEEEVEEEEEEEEERQPLTASPRPMKPQNQRPVQRPAPRPSLRPAPASTAPANARKTNTSRLPAIVAAASPVDSERSHTSSVSKSLEARPYLMKSDGGDVFTEEETARLSDAYEAILNLSEDKVIDAWIAWSVENPNHTPQEWRNYFQEHVVREKEAAIRRSENKPVDDSNPSEASRPENILQPKTKAAKAIHPEVILPVRPSIPEQLLPSNLTSQERGATELQDSQGSSGQTVAFPTAKNNSSPYQMTLEEFEEKLKTLADKLEVQVNFLPTICGRQISLFKLWQIVTSDELGGYDTVTGLQNWWEVANKLGFFRSDNHMAASNLKDCYGDILVDFENIMRDYGNQEFSSSQDDELIDQQLRGTFPQINESDREEDVLKEHGDHAELSEDEGRDEELQEEYEHDDDLEYPQSSPPRPKIPPSSNCKRRFESDPQSQRLRHNKRQRIDKGKEQEIPSTPEDVINNNQTGHTSHQPSPLKVVDVPSDSDDSSIENVQPIRLPRQKPPQQASALEPETQDFHFSQSPPLFLPGLQEVLVDEEEEEGNNDADVIPRYVQRPASFEDSDEDEEIILVRESSPLAPRRSPERRTISTTTTRGTYHSSSNNYESSTQSQNESQIAAEFVSFIDEQVSNGYAYEHVLEALTVTCFGLKEALVAMESLANDDGIPENTPGIWTKWDDEALGKAKSSADWQRIVRKHGISRIVKRKKHLHDIERADKEG</sequence>
<feature type="domain" description="BRCT" evidence="10">
    <location>
        <begin position="1"/>
        <end position="66"/>
    </location>
</feature>
<dbReference type="SMART" id="SM01014">
    <property type="entry name" value="ARID"/>
    <property type="match status" value="1"/>
</dbReference>
<dbReference type="InterPro" id="IPR036431">
    <property type="entry name" value="ARID_dom_sf"/>
</dbReference>
<feature type="region of interest" description="Disordered" evidence="9">
    <location>
        <begin position="362"/>
        <end position="390"/>
    </location>
</feature>
<feature type="compositionally biased region" description="Polar residues" evidence="9">
    <location>
        <begin position="610"/>
        <end position="621"/>
    </location>
</feature>
<dbReference type="HOGENOM" id="CLU_006783_0_0_1"/>
<dbReference type="Pfam" id="PF01388">
    <property type="entry name" value="ARID"/>
    <property type="match status" value="1"/>
</dbReference>
<dbReference type="InterPro" id="IPR015010">
    <property type="entry name" value="TERF2IP_Myb"/>
</dbReference>
<dbReference type="Gene3D" id="3.40.50.10190">
    <property type="entry name" value="BRCT domain"/>
    <property type="match status" value="1"/>
</dbReference>
<feature type="compositionally biased region" description="Basic and acidic residues" evidence="9">
    <location>
        <begin position="524"/>
        <end position="535"/>
    </location>
</feature>
<feature type="compositionally biased region" description="Low complexity" evidence="9">
    <location>
        <begin position="737"/>
        <end position="760"/>
    </location>
</feature>
<dbReference type="Pfam" id="PF16589">
    <property type="entry name" value="BRCT_2"/>
    <property type="match status" value="1"/>
</dbReference>
<keyword evidence="6" id="KW-0804">Transcription</keyword>
<evidence type="ECO:0000256" key="2">
    <source>
        <dbReference type="ARBA" id="ARBA00022454"/>
    </source>
</evidence>
<dbReference type="InterPro" id="IPR001357">
    <property type="entry name" value="BRCT_dom"/>
</dbReference>
<dbReference type="InterPro" id="IPR001606">
    <property type="entry name" value="ARID_dom"/>
</dbReference>
<dbReference type="InParanoid" id="K1WZ77"/>
<keyword evidence="3 8" id="KW-0779">Telomere</keyword>
<dbReference type="KEGG" id="mbe:MBM_08144"/>
<dbReference type="Gene3D" id="1.10.150.60">
    <property type="entry name" value="ARID DNA-binding domain"/>
    <property type="match status" value="1"/>
</dbReference>
<dbReference type="CDD" id="cd11655">
    <property type="entry name" value="rap1_myb-like"/>
    <property type="match status" value="1"/>
</dbReference>
<feature type="domain" description="ARID" evidence="11">
    <location>
        <begin position="394"/>
        <end position="489"/>
    </location>
</feature>
<dbReference type="InterPro" id="IPR009057">
    <property type="entry name" value="Homeodomain-like_sf"/>
</dbReference>
<protein>
    <recommendedName>
        <fullName evidence="8">DNA-binding protein RAP1</fullName>
    </recommendedName>
</protein>
<dbReference type="Proteomes" id="UP000006753">
    <property type="component" value="Unassembled WGS sequence"/>
</dbReference>
<dbReference type="InterPro" id="IPR038104">
    <property type="entry name" value="Rap1_C_sf"/>
</dbReference>
<dbReference type="STRING" id="1072389.K1WZ77"/>
<dbReference type="OrthoDB" id="435460at2759"/>
<dbReference type="SUPFAM" id="SSF52113">
    <property type="entry name" value="BRCT domain"/>
    <property type="match status" value="1"/>
</dbReference>
<gene>
    <name evidence="12" type="ORF">MBM_08144</name>
</gene>
<evidence type="ECO:0000313" key="12">
    <source>
        <dbReference type="EMBL" id="EKD13943.1"/>
    </source>
</evidence>
<feature type="region of interest" description="Disordered" evidence="9">
    <location>
        <begin position="513"/>
        <end position="674"/>
    </location>
</feature>
<keyword evidence="2 8" id="KW-0158">Chromosome</keyword>
<dbReference type="SMART" id="SM00501">
    <property type="entry name" value="BRIGHT"/>
    <property type="match status" value="1"/>
</dbReference>
<dbReference type="PANTHER" id="PTHR16466:SF6">
    <property type="entry name" value="TELOMERIC REPEAT-BINDING FACTOR 2-INTERACTING PROTEIN 1"/>
    <property type="match status" value="1"/>
</dbReference>
<feature type="compositionally biased region" description="Basic and acidic residues" evidence="9">
    <location>
        <begin position="592"/>
        <end position="601"/>
    </location>
</feature>
<dbReference type="InterPro" id="IPR021661">
    <property type="entry name" value="Rap1_C"/>
</dbReference>
<keyword evidence="4" id="KW-0805">Transcription regulation</keyword>
<reference evidence="12 13" key="1">
    <citation type="journal article" date="2012" name="BMC Genomics">
        <title>Sequencing the genome of Marssonina brunnea reveals fungus-poplar co-evolution.</title>
        <authorList>
            <person name="Zhu S."/>
            <person name="Cao Y.-Z."/>
            <person name="Jiang C."/>
            <person name="Tan B.-Y."/>
            <person name="Wang Z."/>
            <person name="Feng S."/>
            <person name="Zhang L."/>
            <person name="Su X.-H."/>
            <person name="Brejova B."/>
            <person name="Vinar T."/>
            <person name="Xu M."/>
            <person name="Wang M.-X."/>
            <person name="Zhang S.-G."/>
            <person name="Huang M.-R."/>
            <person name="Wu R."/>
            <person name="Zhou Y."/>
        </authorList>
    </citation>
    <scope>NUCLEOTIDE SEQUENCE [LARGE SCALE GENOMIC DNA]</scope>
    <source>
        <strain evidence="12 13">MB_m1</strain>
    </source>
</reference>
<dbReference type="SUPFAM" id="SSF46774">
    <property type="entry name" value="ARID-like"/>
    <property type="match status" value="1"/>
</dbReference>
<evidence type="ECO:0000259" key="10">
    <source>
        <dbReference type="PROSITE" id="PS50172"/>
    </source>
</evidence>
<evidence type="ECO:0000256" key="1">
    <source>
        <dbReference type="ARBA" id="ARBA00010467"/>
    </source>
</evidence>
<dbReference type="InterPro" id="IPR036420">
    <property type="entry name" value="BRCT_dom_sf"/>
</dbReference>
<dbReference type="PROSITE" id="PS51011">
    <property type="entry name" value="ARID"/>
    <property type="match status" value="1"/>
</dbReference>
<evidence type="ECO:0000313" key="13">
    <source>
        <dbReference type="Proteomes" id="UP000006753"/>
    </source>
</evidence>
<keyword evidence="7 8" id="KW-0539">Nucleus</keyword>
<feature type="compositionally biased region" description="Low complexity" evidence="9">
    <location>
        <begin position="622"/>
        <end position="631"/>
    </location>
</feature>
<feature type="region of interest" description="Disordered" evidence="9">
    <location>
        <begin position="136"/>
        <end position="208"/>
    </location>
</feature>
<dbReference type="GO" id="GO:0070187">
    <property type="term" value="C:shelterin complex"/>
    <property type="evidence" value="ECO:0007669"/>
    <property type="project" value="TreeGrafter"/>
</dbReference>
<dbReference type="GO" id="GO:0010833">
    <property type="term" value="P:telomere maintenance via telomere lengthening"/>
    <property type="evidence" value="ECO:0007669"/>
    <property type="project" value="UniProtKB-UniRule"/>
</dbReference>
<dbReference type="PROSITE" id="PS50172">
    <property type="entry name" value="BRCT"/>
    <property type="match status" value="1"/>
</dbReference>
<dbReference type="Gene3D" id="1.10.10.60">
    <property type="entry name" value="Homeodomain-like"/>
    <property type="match status" value="1"/>
</dbReference>
<evidence type="ECO:0000256" key="4">
    <source>
        <dbReference type="ARBA" id="ARBA00023015"/>
    </source>
</evidence>
<evidence type="ECO:0000256" key="8">
    <source>
        <dbReference type="RuleBase" id="RU367107"/>
    </source>
</evidence>
<feature type="compositionally biased region" description="Basic and acidic residues" evidence="9">
    <location>
        <begin position="304"/>
        <end position="315"/>
    </location>
</feature>
<evidence type="ECO:0000256" key="6">
    <source>
        <dbReference type="ARBA" id="ARBA00023163"/>
    </source>
</evidence>
<evidence type="ECO:0000256" key="5">
    <source>
        <dbReference type="ARBA" id="ARBA00023159"/>
    </source>
</evidence>
<name>K1WZ77_MARBU</name>
<accession>K1WZ77</accession>
<comment type="function">
    <text evidence="8">Involved in the regulation of telomere length, clustering and has a specific role in telomere position effect (TPE).</text>
</comment>
<dbReference type="EMBL" id="JH921448">
    <property type="protein sequence ID" value="EKD13943.1"/>
    <property type="molecule type" value="Genomic_DNA"/>
</dbReference>
<feature type="region of interest" description="Disordered" evidence="9">
    <location>
        <begin position="304"/>
        <end position="335"/>
    </location>
</feature>
<comment type="subunit">
    <text evidence="8">Homodimer.</text>
</comment>
<evidence type="ECO:0000256" key="7">
    <source>
        <dbReference type="ARBA" id="ARBA00023242"/>
    </source>
</evidence>
<dbReference type="CDD" id="cd16100">
    <property type="entry name" value="ARID"/>
    <property type="match status" value="1"/>
</dbReference>
<comment type="similarity">
    <text evidence="1 8">Belongs to the RAP1 family.</text>
</comment>
<evidence type="ECO:0000256" key="3">
    <source>
        <dbReference type="ARBA" id="ARBA00022895"/>
    </source>
</evidence>
<evidence type="ECO:0000259" key="11">
    <source>
        <dbReference type="PROSITE" id="PS51011"/>
    </source>
</evidence>
<dbReference type="AlphaFoldDB" id="K1WZ77"/>
<feature type="region of interest" description="Disordered" evidence="9">
    <location>
        <begin position="722"/>
        <end position="760"/>
    </location>
</feature>
<dbReference type="GO" id="GO:0042162">
    <property type="term" value="F:telomeric DNA binding"/>
    <property type="evidence" value="ECO:0007669"/>
    <property type="project" value="TreeGrafter"/>
</dbReference>
<organism evidence="12 13">
    <name type="scientific">Marssonina brunnea f. sp. multigermtubi (strain MB_m1)</name>
    <name type="common">Marssonina leaf spot fungus</name>
    <dbReference type="NCBI Taxonomy" id="1072389"/>
    <lineage>
        <taxon>Eukaryota</taxon>
        <taxon>Fungi</taxon>
        <taxon>Dikarya</taxon>
        <taxon>Ascomycota</taxon>
        <taxon>Pezizomycotina</taxon>
        <taxon>Leotiomycetes</taxon>
        <taxon>Helotiales</taxon>
        <taxon>Drepanopezizaceae</taxon>
        <taxon>Drepanopeziza</taxon>
    </lineage>
</organism>
<comment type="subcellular location">
    <subcellularLocation>
        <location evidence="8">Nucleus</location>
    </subcellularLocation>
    <subcellularLocation>
        <location evidence="8">Chromosome</location>
        <location evidence="8">Telomere</location>
    </subcellularLocation>
</comment>
<feature type="compositionally biased region" description="Acidic residues" evidence="9">
    <location>
        <begin position="142"/>
        <end position="161"/>
    </location>
</feature>
<dbReference type="InterPro" id="IPR039595">
    <property type="entry name" value="TE2IP/Rap1"/>
</dbReference>